<dbReference type="Gene3D" id="3.40.50.1820">
    <property type="entry name" value="alpha/beta hydrolase"/>
    <property type="match status" value="1"/>
</dbReference>
<evidence type="ECO:0000256" key="1">
    <source>
        <dbReference type="ARBA" id="ARBA00022801"/>
    </source>
</evidence>
<feature type="domain" description="Alpha/beta hydrolase fold-3" evidence="2">
    <location>
        <begin position="78"/>
        <end position="287"/>
    </location>
</feature>
<dbReference type="PANTHER" id="PTHR48081">
    <property type="entry name" value="AB HYDROLASE SUPERFAMILY PROTEIN C4A8.06C"/>
    <property type="match status" value="1"/>
</dbReference>
<protein>
    <submittedName>
        <fullName evidence="3">Alpha/beta hydrolase</fullName>
    </submittedName>
</protein>
<dbReference type="SUPFAM" id="SSF53474">
    <property type="entry name" value="alpha/beta-Hydrolases"/>
    <property type="match status" value="1"/>
</dbReference>
<organism evidence="3 4">
    <name type="scientific">Actinoallomurus oryzae</name>
    <dbReference type="NCBI Taxonomy" id="502180"/>
    <lineage>
        <taxon>Bacteria</taxon>
        <taxon>Bacillati</taxon>
        <taxon>Actinomycetota</taxon>
        <taxon>Actinomycetes</taxon>
        <taxon>Streptosporangiales</taxon>
        <taxon>Thermomonosporaceae</taxon>
        <taxon>Actinoallomurus</taxon>
    </lineage>
</organism>
<keyword evidence="4" id="KW-1185">Reference proteome</keyword>
<dbReference type="RefSeq" id="WP_345472654.1">
    <property type="nucleotide sequence ID" value="NZ_BAABHF010000046.1"/>
</dbReference>
<evidence type="ECO:0000313" key="4">
    <source>
        <dbReference type="Proteomes" id="UP001500503"/>
    </source>
</evidence>
<dbReference type="InterPro" id="IPR029058">
    <property type="entry name" value="AB_hydrolase_fold"/>
</dbReference>
<reference evidence="4" key="1">
    <citation type="journal article" date="2019" name="Int. J. Syst. Evol. Microbiol.">
        <title>The Global Catalogue of Microorganisms (GCM) 10K type strain sequencing project: providing services to taxonomists for standard genome sequencing and annotation.</title>
        <authorList>
            <consortium name="The Broad Institute Genomics Platform"/>
            <consortium name="The Broad Institute Genome Sequencing Center for Infectious Disease"/>
            <person name="Wu L."/>
            <person name="Ma J."/>
        </authorList>
    </citation>
    <scope>NUCLEOTIDE SEQUENCE [LARGE SCALE GENOMIC DNA]</scope>
    <source>
        <strain evidence="4">JCM 17933</strain>
    </source>
</reference>
<dbReference type="Proteomes" id="UP001500503">
    <property type="component" value="Unassembled WGS sequence"/>
</dbReference>
<dbReference type="InterPro" id="IPR050300">
    <property type="entry name" value="GDXG_lipolytic_enzyme"/>
</dbReference>
<comment type="caution">
    <text evidence="3">The sequence shown here is derived from an EMBL/GenBank/DDBJ whole genome shotgun (WGS) entry which is preliminary data.</text>
</comment>
<keyword evidence="1 3" id="KW-0378">Hydrolase</keyword>
<dbReference type="EMBL" id="BAABHF010000046">
    <property type="protein sequence ID" value="GAA4512451.1"/>
    <property type="molecule type" value="Genomic_DNA"/>
</dbReference>
<evidence type="ECO:0000313" key="3">
    <source>
        <dbReference type="EMBL" id="GAA4512451.1"/>
    </source>
</evidence>
<name>A0ABP8QXE2_9ACTN</name>
<gene>
    <name evidence="3" type="ORF">GCM10023191_078220</name>
</gene>
<dbReference type="InterPro" id="IPR013094">
    <property type="entry name" value="AB_hydrolase_3"/>
</dbReference>
<dbReference type="Pfam" id="PF07859">
    <property type="entry name" value="Abhydrolase_3"/>
    <property type="match status" value="1"/>
</dbReference>
<sequence length="312" mass="34250">MMLDPELAAMQVLMPRINIAEVAQARATEAALVANMRLSDRRHDVETTDSVVPRPDGTHLAVRGYRPRTRRRGPLPMLLFIHGGSFVTGDLNTEDTRCEIYAAEAECVVFAVDYRLAPENPFPAGLDDCLTALVHLRDRSDELGVDNGRVAIGGLSAGGALASGTAIRSSGDGRPALVLQMLLFPVLDAGLTTHTARHYSDTPVLTRNTLRDMWRLYLGPQWRPGQTSYPAHSSPAHEPDVSLSPPTYLCTAGHDPLRDEALEHAQRLMRAEVPVDLRQYARGFHSFDSFHATRLGRAAIRDQVEALRAAFS</sequence>
<dbReference type="GO" id="GO:0016787">
    <property type="term" value="F:hydrolase activity"/>
    <property type="evidence" value="ECO:0007669"/>
    <property type="project" value="UniProtKB-KW"/>
</dbReference>
<dbReference type="PANTHER" id="PTHR48081:SF8">
    <property type="entry name" value="ALPHA_BETA HYDROLASE FOLD-3 DOMAIN-CONTAINING PROTEIN-RELATED"/>
    <property type="match status" value="1"/>
</dbReference>
<evidence type="ECO:0000259" key="2">
    <source>
        <dbReference type="Pfam" id="PF07859"/>
    </source>
</evidence>
<proteinExistence type="predicted"/>
<accession>A0ABP8QXE2</accession>